<proteinExistence type="predicted"/>
<reference evidence="1" key="1">
    <citation type="submission" date="2021-06" db="EMBL/GenBank/DDBJ databases">
        <authorList>
            <person name="Gannon L."/>
            <person name="Redgwell R T."/>
            <person name="Michniewski S."/>
            <person name="Harrison D C."/>
            <person name="Millard A."/>
        </authorList>
    </citation>
    <scope>NUCLEOTIDE SEQUENCE</scope>
</reference>
<accession>A0A8D9C981</accession>
<protein>
    <submittedName>
        <fullName evidence="1">Uncharacterized protein</fullName>
    </submittedName>
</protein>
<sequence>MLPPSSENCKYCNEKIVGYYNTSSQSHSIRHQMNDHLKVCLVKIREERISKLLNKDDDNSKS</sequence>
<evidence type="ECO:0000313" key="1">
    <source>
        <dbReference type="EMBL" id="CAG7580943.1"/>
    </source>
</evidence>
<organism evidence="1">
    <name type="scientific">uncultured marine phage</name>
    <dbReference type="NCBI Taxonomy" id="707152"/>
    <lineage>
        <taxon>Viruses</taxon>
        <taxon>environmental samples</taxon>
    </lineage>
</organism>
<name>A0A8D9C981_9VIRU</name>
<dbReference type="EMBL" id="OU342829">
    <property type="protein sequence ID" value="CAG7580943.1"/>
    <property type="molecule type" value="Genomic_DNA"/>
</dbReference>
<gene>
    <name evidence="1" type="ORF">SLAVMIC_00609</name>
</gene>